<feature type="transmembrane region" description="Helical" evidence="1">
    <location>
        <begin position="154"/>
        <end position="171"/>
    </location>
</feature>
<reference evidence="2 3" key="1">
    <citation type="submission" date="2023-07" db="EMBL/GenBank/DDBJ databases">
        <title>Alkalimonas sp., MEB108 novel, alkaliphilic bacterium isolated from Lonar Lake, India.</title>
        <authorList>
            <person name="Joshi A."/>
            <person name="Thite S."/>
        </authorList>
    </citation>
    <scope>NUCLEOTIDE SEQUENCE [LARGE SCALE GENOMIC DNA]</scope>
    <source>
        <strain evidence="2 3">MEB108</strain>
    </source>
</reference>
<comment type="caution">
    <text evidence="2">The sequence shown here is derived from an EMBL/GenBank/DDBJ whole genome shotgun (WGS) entry which is preliminary data.</text>
</comment>
<keyword evidence="1" id="KW-0472">Membrane</keyword>
<dbReference type="RefSeq" id="WP_330128967.1">
    <property type="nucleotide sequence ID" value="NZ_JAUHLI010000009.1"/>
</dbReference>
<keyword evidence="3" id="KW-1185">Reference proteome</keyword>
<evidence type="ECO:0000313" key="3">
    <source>
        <dbReference type="Proteomes" id="UP001336314"/>
    </source>
</evidence>
<evidence type="ECO:0000256" key="1">
    <source>
        <dbReference type="SAM" id="Phobius"/>
    </source>
</evidence>
<gene>
    <name evidence="2" type="ORF">QWY20_10500</name>
</gene>
<feature type="transmembrane region" description="Helical" evidence="1">
    <location>
        <begin position="6"/>
        <end position="29"/>
    </location>
</feature>
<dbReference type="EMBL" id="JAUHLI010000009">
    <property type="protein sequence ID" value="MEE2001881.1"/>
    <property type="molecule type" value="Genomic_DNA"/>
</dbReference>
<organism evidence="2 3">
    <name type="scientific">Alkalimonas cellulosilytica</name>
    <dbReference type="NCBI Taxonomy" id="3058395"/>
    <lineage>
        <taxon>Bacteria</taxon>
        <taxon>Pseudomonadati</taxon>
        <taxon>Pseudomonadota</taxon>
        <taxon>Gammaproteobacteria</taxon>
        <taxon>Alkalimonas</taxon>
    </lineage>
</organism>
<sequence>MQTSDLLIQLMLYVFLPLWGIAGFVDWCCHRATRIEHTSGLKESLVHSLMGIQMAIPILLCLLFQVNVLIMLICLLAWLAHELVAHYDVHYAAPRRHISIWEMHAHNYLATLPLFMLLLIIVINFPVFVQLVTLDWQGQFQFQRMPYAHGGDSYLLYYLGFMLLVCVLPYLEENLRCLRVYLQQRAAA</sequence>
<accession>A0ABU7J5T9</accession>
<feature type="transmembrane region" description="Helical" evidence="1">
    <location>
        <begin position="112"/>
        <end position="134"/>
    </location>
</feature>
<evidence type="ECO:0000313" key="2">
    <source>
        <dbReference type="EMBL" id="MEE2001881.1"/>
    </source>
</evidence>
<name>A0ABU7J5T9_9GAMM</name>
<keyword evidence="1" id="KW-0812">Transmembrane</keyword>
<protein>
    <submittedName>
        <fullName evidence="2">Diguanylate cyclase</fullName>
    </submittedName>
</protein>
<proteinExistence type="predicted"/>
<dbReference type="Proteomes" id="UP001336314">
    <property type="component" value="Unassembled WGS sequence"/>
</dbReference>
<feature type="transmembrane region" description="Helical" evidence="1">
    <location>
        <begin position="50"/>
        <end position="80"/>
    </location>
</feature>
<keyword evidence="1" id="KW-1133">Transmembrane helix</keyword>